<organism evidence="4 5">
    <name type="scientific">Trueperella pyogenes</name>
    <dbReference type="NCBI Taxonomy" id="1661"/>
    <lineage>
        <taxon>Bacteria</taxon>
        <taxon>Bacillati</taxon>
        <taxon>Actinomycetota</taxon>
        <taxon>Actinomycetes</taxon>
        <taxon>Actinomycetales</taxon>
        <taxon>Actinomycetaceae</taxon>
        <taxon>Trueperella</taxon>
    </lineage>
</organism>
<reference evidence="4 5" key="1">
    <citation type="submission" date="2024-01" db="EMBL/GenBank/DDBJ databases">
        <title>Genomic analysis and antimicrobial resistance profiles of Trueperella pyogenes isolated from domestic and wild animals.</title>
        <authorList>
            <person name="Magossi G."/>
            <person name="Gzyl K.E."/>
            <person name="Holman D.B."/>
            <person name="Amat S."/>
        </authorList>
    </citation>
    <scope>NUCLEOTIDE SEQUENCE [LARGE SCALE GENOMIC DNA]</scope>
    <source>
        <strain evidence="4 5">1494</strain>
    </source>
</reference>
<keyword evidence="5" id="KW-1185">Reference proteome</keyword>
<dbReference type="InterPro" id="IPR027417">
    <property type="entry name" value="P-loop_NTPase"/>
</dbReference>
<feature type="region of interest" description="Disordered" evidence="2">
    <location>
        <begin position="343"/>
        <end position="362"/>
    </location>
</feature>
<evidence type="ECO:0000256" key="1">
    <source>
        <dbReference type="ARBA" id="ARBA00022517"/>
    </source>
</evidence>
<dbReference type="PANTHER" id="PTHR32120">
    <property type="entry name" value="SMALL RIBOSOMAL SUBUNIT BIOGENESIS GTPASE RSGA"/>
    <property type="match status" value="1"/>
</dbReference>
<keyword evidence="1" id="KW-0690">Ribosome biogenesis</keyword>
<feature type="domain" description="EngC GTPase" evidence="3">
    <location>
        <begin position="115"/>
        <end position="260"/>
    </location>
</feature>
<dbReference type="Proteomes" id="UP001555100">
    <property type="component" value="Unassembled WGS sequence"/>
</dbReference>
<dbReference type="EMBL" id="JBAGNM010000001">
    <property type="protein sequence ID" value="MEW6953559.1"/>
    <property type="molecule type" value="Genomic_DNA"/>
</dbReference>
<dbReference type="InterPro" id="IPR010914">
    <property type="entry name" value="RsgA_GTPase_dom"/>
</dbReference>
<dbReference type="NCBIfam" id="TIGR00157">
    <property type="entry name" value="ribosome small subunit-dependent GTPase A"/>
    <property type="match status" value="1"/>
</dbReference>
<accession>A0ABV3N8W4</accession>
<evidence type="ECO:0000313" key="5">
    <source>
        <dbReference type="Proteomes" id="UP001555100"/>
    </source>
</evidence>
<gene>
    <name evidence="4" type="primary">rsgA</name>
    <name evidence="4" type="ORF">V3M73_00775</name>
</gene>
<dbReference type="SUPFAM" id="SSF52540">
    <property type="entry name" value="P-loop containing nucleoside triphosphate hydrolases"/>
    <property type="match status" value="1"/>
</dbReference>
<evidence type="ECO:0000259" key="3">
    <source>
        <dbReference type="PROSITE" id="PS50936"/>
    </source>
</evidence>
<name>A0ABV3N8W4_9ACTO</name>
<dbReference type="CDD" id="cd01854">
    <property type="entry name" value="YjeQ_EngC"/>
    <property type="match status" value="1"/>
</dbReference>
<comment type="caution">
    <text evidence="4">The sequence shown here is derived from an EMBL/GenBank/DDBJ whole genome shotgun (WGS) entry which is preliminary data.</text>
</comment>
<dbReference type="Gene3D" id="3.40.50.300">
    <property type="entry name" value="P-loop containing nucleotide triphosphate hydrolases"/>
    <property type="match status" value="1"/>
</dbReference>
<dbReference type="PANTHER" id="PTHR32120:SF10">
    <property type="entry name" value="SMALL RIBOSOMAL SUBUNIT BIOGENESIS GTPASE RSGA"/>
    <property type="match status" value="1"/>
</dbReference>
<evidence type="ECO:0000256" key="2">
    <source>
        <dbReference type="SAM" id="MobiDB-lite"/>
    </source>
</evidence>
<dbReference type="Gene3D" id="1.10.40.50">
    <property type="entry name" value="Probable gtpase engc, domain 3"/>
    <property type="match status" value="1"/>
</dbReference>
<evidence type="ECO:0000313" key="4">
    <source>
        <dbReference type="EMBL" id="MEW6953559.1"/>
    </source>
</evidence>
<dbReference type="InterPro" id="IPR004881">
    <property type="entry name" value="Ribosome_biogen_GTPase_RsgA"/>
</dbReference>
<sequence length="362" mass="39382">MNEILASVGWNPSWQAHVAVESALRGAHLSLARVTNVHKSHVDVVQVSADGDPRVRHRLKIDGSFISAYGEDFPPAVGDWIMLDDVVRLHALIPRRTLLTRPSPGRDSREQVIAANVDIALVIEPFVPTFSLGRVERLAALATNAGADPWIVGTKIDMSDEAEITRIRSALEKKFSHVHMVCALDEETLTVLSREIPQGATMCVLGRSGAGKTTLINLLTGASGAVGQVRAVDAKGRHTTTHREIFATDRFLIIDNPGVRAVGAVADAGSVNAVFPSIAQMQCRFANCTHTNEPGCAVKAALEDGTLEPHEVERFLRMRAEAVRNSVRKNARVARAEDRLKTRHNQAGRRAMMRNKGRTGIS</sequence>
<dbReference type="Pfam" id="PF03193">
    <property type="entry name" value="RsgA_GTPase"/>
    <property type="match status" value="1"/>
</dbReference>
<protein>
    <submittedName>
        <fullName evidence="4">Ribosome small subunit-dependent GTPase A</fullName>
    </submittedName>
</protein>
<dbReference type="RefSeq" id="WP_367245807.1">
    <property type="nucleotide sequence ID" value="NZ_CP123413.1"/>
</dbReference>
<dbReference type="PROSITE" id="PS50936">
    <property type="entry name" value="ENGC_GTPASE"/>
    <property type="match status" value="1"/>
</dbReference>
<proteinExistence type="predicted"/>